<dbReference type="Proteomes" id="UP001215598">
    <property type="component" value="Unassembled WGS sequence"/>
</dbReference>
<evidence type="ECO:0000313" key="2">
    <source>
        <dbReference type="Proteomes" id="UP001215598"/>
    </source>
</evidence>
<sequence length="73" mass="7908">MALSTAFMTLTLTLTLTLYAVTLSLTLTLTLNADAALPTKSHKDSIAYIVLSQRDRLAVQAKALNIELKTKSN</sequence>
<proteinExistence type="predicted"/>
<name>A0AAD7GT19_9AGAR</name>
<dbReference type="AlphaFoldDB" id="A0AAD7GT19"/>
<accession>A0AAD7GT19</accession>
<comment type="caution">
    <text evidence="1">The sequence shown here is derived from an EMBL/GenBank/DDBJ whole genome shotgun (WGS) entry which is preliminary data.</text>
</comment>
<gene>
    <name evidence="1" type="ORF">B0H16DRAFT_1747515</name>
</gene>
<reference evidence="1" key="1">
    <citation type="submission" date="2023-03" db="EMBL/GenBank/DDBJ databases">
        <title>Massive genome expansion in bonnet fungi (Mycena s.s.) driven by repeated elements and novel gene families across ecological guilds.</title>
        <authorList>
            <consortium name="Lawrence Berkeley National Laboratory"/>
            <person name="Harder C.B."/>
            <person name="Miyauchi S."/>
            <person name="Viragh M."/>
            <person name="Kuo A."/>
            <person name="Thoen E."/>
            <person name="Andreopoulos B."/>
            <person name="Lu D."/>
            <person name="Skrede I."/>
            <person name="Drula E."/>
            <person name="Henrissat B."/>
            <person name="Morin E."/>
            <person name="Kohler A."/>
            <person name="Barry K."/>
            <person name="LaButti K."/>
            <person name="Morin E."/>
            <person name="Salamov A."/>
            <person name="Lipzen A."/>
            <person name="Mereny Z."/>
            <person name="Hegedus B."/>
            <person name="Baldrian P."/>
            <person name="Stursova M."/>
            <person name="Weitz H."/>
            <person name="Taylor A."/>
            <person name="Grigoriev I.V."/>
            <person name="Nagy L.G."/>
            <person name="Martin F."/>
            <person name="Kauserud H."/>
        </authorList>
    </citation>
    <scope>NUCLEOTIDE SEQUENCE</scope>
    <source>
        <strain evidence="1">CBHHK182m</strain>
    </source>
</reference>
<keyword evidence="2" id="KW-1185">Reference proteome</keyword>
<protein>
    <submittedName>
        <fullName evidence="1">Uncharacterized protein</fullName>
    </submittedName>
</protein>
<dbReference type="EMBL" id="JARKIB010000483">
    <property type="protein sequence ID" value="KAJ7704683.1"/>
    <property type="molecule type" value="Genomic_DNA"/>
</dbReference>
<evidence type="ECO:0000313" key="1">
    <source>
        <dbReference type="EMBL" id="KAJ7704683.1"/>
    </source>
</evidence>
<organism evidence="1 2">
    <name type="scientific">Mycena metata</name>
    <dbReference type="NCBI Taxonomy" id="1033252"/>
    <lineage>
        <taxon>Eukaryota</taxon>
        <taxon>Fungi</taxon>
        <taxon>Dikarya</taxon>
        <taxon>Basidiomycota</taxon>
        <taxon>Agaricomycotina</taxon>
        <taxon>Agaricomycetes</taxon>
        <taxon>Agaricomycetidae</taxon>
        <taxon>Agaricales</taxon>
        <taxon>Marasmiineae</taxon>
        <taxon>Mycenaceae</taxon>
        <taxon>Mycena</taxon>
    </lineage>
</organism>